<feature type="compositionally biased region" description="Low complexity" evidence="3">
    <location>
        <begin position="105"/>
        <end position="123"/>
    </location>
</feature>
<dbReference type="EMBL" id="LT598463">
    <property type="protein sequence ID" value="SCU86265.1"/>
    <property type="molecule type" value="Genomic_DNA"/>
</dbReference>
<name>A0A1G4J8N8_9SACH</name>
<dbReference type="OrthoDB" id="4070583at2759"/>
<feature type="coiled-coil region" evidence="2">
    <location>
        <begin position="443"/>
        <end position="555"/>
    </location>
</feature>
<feature type="compositionally biased region" description="Low complexity" evidence="3">
    <location>
        <begin position="768"/>
        <end position="781"/>
    </location>
</feature>
<feature type="compositionally biased region" description="Polar residues" evidence="3">
    <location>
        <begin position="16"/>
        <end position="28"/>
    </location>
</feature>
<evidence type="ECO:0000313" key="5">
    <source>
        <dbReference type="Proteomes" id="UP000191024"/>
    </source>
</evidence>
<dbReference type="PANTHER" id="PTHR28298">
    <property type="entry name" value="EISOSOME PROTEIN 1"/>
    <property type="match status" value="1"/>
</dbReference>
<gene>
    <name evidence="4" type="ORF">LAMI_0D01178G</name>
</gene>
<comment type="similarity">
    <text evidence="1">Belongs to the EIS1 family.</text>
</comment>
<dbReference type="Pfam" id="PF12757">
    <property type="entry name" value="Eisosome1"/>
    <property type="match status" value="1"/>
</dbReference>
<sequence>MSLVSAAVDVKPDSASEASSRKGSTSIYRSEGRPMSKEAIYKAKMKYGYYESPAKVTGTGVQDAKMAPDVAANIANQNKATIEAYKRLTAGAEASHAATFVSNRSRASSLVSTASATTTKTETGSLRAAAAASALAPKPVTAAPVSSAKPLNLSKVLTGAEAAAEKRMGERSNPERYDYVLGVKSSDSGKAAERSFTLTSEIMEQITSKDVLIKEVEKGADPQRYASSAALAVKDFDPQAESKKQLAEREQKRKAYYSMLTSQEVVDIAKLRAKARLDEIDRSHSSKFLYRNEELNAIAVALAQKNSSQRSKNFGKINLGGGLWLTQGDVTNIAQGLITPVLDEVDARALHQRAVDEDIKQRTVEYKSHNSSWKQLQEEKLANDKMWARETRLKHARETEGLQTRLERRYNDMVATKDAELKEHQKLHSERQASQKALILESAASLEQEASRVESELADLKEQQDNDVQAARLEQDQILKPYFDNVKLAEEEHERLQNERESLKKSIEDLRTSIENHKTKIEELHTSITESETKHATEEEALGNLESEKGEHETEVETHFAVIAKEAKEQAALSSEQARLRQLEIDAMINERQSELNATELQLKREKLTLLESMREVAGVKGEDKIDEAKAKAFIGMSSEEFLKQNAPKEQNSDKTFQQSASAKSIKNEQGVIDAESEAEAKQLTRSEPTKETSTAGEKPARSKTVPATAQKPALDSLPEVKRSKSLKDRFMGLVSKEKPADGAKPVNESAVKTGTSSSPVKPKGEIPKAAAKPATKPAKASNNMKPVESNHVISGSQKKVKSLVPSGEAMEPTFSGFSQDAVASERSEKINDTAGAELDKESEGEDKDKLDRPNRGSLFKELI</sequence>
<proteinExistence type="inferred from homology"/>
<evidence type="ECO:0000256" key="1">
    <source>
        <dbReference type="ARBA" id="ARBA00008528"/>
    </source>
</evidence>
<protein>
    <submittedName>
        <fullName evidence="4">LAMI_0D01178g1_1</fullName>
    </submittedName>
</protein>
<dbReference type="PANTHER" id="PTHR28298:SF1">
    <property type="entry name" value="EISOSOME PROTEIN 1"/>
    <property type="match status" value="1"/>
</dbReference>
<feature type="region of interest" description="Disordered" evidence="3">
    <location>
        <begin position="1"/>
        <end position="31"/>
    </location>
</feature>
<feature type="region of interest" description="Disordered" evidence="3">
    <location>
        <begin position="103"/>
        <end position="123"/>
    </location>
</feature>
<keyword evidence="2" id="KW-0175">Coiled coil</keyword>
<organism evidence="4 5">
    <name type="scientific">Lachancea mirantina</name>
    <dbReference type="NCBI Taxonomy" id="1230905"/>
    <lineage>
        <taxon>Eukaryota</taxon>
        <taxon>Fungi</taxon>
        <taxon>Dikarya</taxon>
        <taxon>Ascomycota</taxon>
        <taxon>Saccharomycotina</taxon>
        <taxon>Saccharomycetes</taxon>
        <taxon>Saccharomycetales</taxon>
        <taxon>Saccharomycetaceae</taxon>
        <taxon>Lachancea</taxon>
    </lineage>
</organism>
<dbReference type="GO" id="GO:0070941">
    <property type="term" value="P:eisosome assembly"/>
    <property type="evidence" value="ECO:0007669"/>
    <property type="project" value="TreeGrafter"/>
</dbReference>
<feature type="compositionally biased region" description="Basic and acidic residues" evidence="3">
    <location>
        <begin position="719"/>
        <end position="742"/>
    </location>
</feature>
<evidence type="ECO:0000256" key="3">
    <source>
        <dbReference type="SAM" id="MobiDB-lite"/>
    </source>
</evidence>
<dbReference type="InterPro" id="IPR024527">
    <property type="entry name" value="Eisosome1"/>
</dbReference>
<feature type="compositionally biased region" description="Polar residues" evidence="3">
    <location>
        <begin position="648"/>
        <end position="665"/>
    </location>
</feature>
<keyword evidence="5" id="KW-1185">Reference proteome</keyword>
<feature type="compositionally biased region" description="Basic and acidic residues" evidence="3">
    <location>
        <begin position="824"/>
        <end position="855"/>
    </location>
</feature>
<dbReference type="Proteomes" id="UP000191024">
    <property type="component" value="Chromosome D"/>
</dbReference>
<feature type="compositionally biased region" description="Basic and acidic residues" evidence="3">
    <location>
        <begin position="679"/>
        <end position="691"/>
    </location>
</feature>
<evidence type="ECO:0000313" key="4">
    <source>
        <dbReference type="EMBL" id="SCU86265.1"/>
    </source>
</evidence>
<reference evidence="4 5" key="1">
    <citation type="submission" date="2016-03" db="EMBL/GenBank/DDBJ databases">
        <authorList>
            <person name="Devillers H."/>
        </authorList>
    </citation>
    <scope>NUCLEOTIDE SEQUENCE [LARGE SCALE GENOMIC DNA]</scope>
    <source>
        <strain evidence="4">CBS 11717</strain>
    </source>
</reference>
<feature type="compositionally biased region" description="Polar residues" evidence="3">
    <location>
        <begin position="751"/>
        <end position="760"/>
    </location>
</feature>
<evidence type="ECO:0000256" key="2">
    <source>
        <dbReference type="SAM" id="Coils"/>
    </source>
</evidence>
<dbReference type="AlphaFoldDB" id="A0A1G4J8N8"/>
<accession>A0A1G4J8N8</accession>
<feature type="region of interest" description="Disordered" evidence="3">
    <location>
        <begin position="642"/>
        <end position="864"/>
    </location>
</feature>